<dbReference type="Proteomes" id="UP001601059">
    <property type="component" value="Unassembled WGS sequence"/>
</dbReference>
<protein>
    <submittedName>
        <fullName evidence="3">MinD/ParA family protein</fullName>
    </submittedName>
</protein>
<dbReference type="PANTHER" id="PTHR43384">
    <property type="entry name" value="SEPTUM SITE-DETERMINING PROTEIN MIND HOMOLOG, CHLOROPLASTIC-RELATED"/>
    <property type="match status" value="1"/>
</dbReference>
<dbReference type="SUPFAM" id="SSF52540">
    <property type="entry name" value="P-loop containing nucleoside triphosphate hydrolases"/>
    <property type="match status" value="1"/>
</dbReference>
<reference evidence="3 4" key="1">
    <citation type="submission" date="2024-08" db="EMBL/GenBank/DDBJ databases">
        <title>Two novel Cytobacillus novel species.</title>
        <authorList>
            <person name="Liu G."/>
        </authorList>
    </citation>
    <scope>NUCLEOTIDE SEQUENCE [LARGE SCALE GENOMIC DNA]</scope>
    <source>
        <strain evidence="3 4">FJAT-54145</strain>
    </source>
</reference>
<dbReference type="CDD" id="cd02038">
    <property type="entry name" value="FlhG-like"/>
    <property type="match status" value="1"/>
</dbReference>
<dbReference type="Gene3D" id="3.40.50.300">
    <property type="entry name" value="P-loop containing nucleotide triphosphate hydrolases"/>
    <property type="match status" value="1"/>
</dbReference>
<gene>
    <name evidence="3" type="ORF">ACFYKX_00515</name>
</gene>
<dbReference type="PANTHER" id="PTHR43384:SF4">
    <property type="entry name" value="CELLULOSE BIOSYNTHESIS PROTEIN BCSQ-RELATED"/>
    <property type="match status" value="1"/>
</dbReference>
<dbReference type="InterPro" id="IPR033875">
    <property type="entry name" value="FlhG"/>
</dbReference>
<evidence type="ECO:0000256" key="1">
    <source>
        <dbReference type="ARBA" id="ARBA00022741"/>
    </source>
</evidence>
<dbReference type="Pfam" id="PF10609">
    <property type="entry name" value="ParA"/>
    <property type="match status" value="1"/>
</dbReference>
<proteinExistence type="predicted"/>
<accession>A0ABW6K4L4</accession>
<dbReference type="InterPro" id="IPR025501">
    <property type="entry name" value="MinD_FleN"/>
</dbReference>
<sequence length="287" mass="32320">MNDQAEALRNKISNIEKDSTPKTIAVVSGKGGVGKSNFSLNFAISLSKRGQKVLLFDMDVGMGNIDILMGRTTKSTIVDFFKGDKSLKDVVMEGPDNIRYIAGGSGLSQLIKLDEELVEFFSNELSKLINDYDYIIFDMGAGVSEESLNFILAVDEIVVITTPEPTSITDAYAMMKYIHLNNQDLPILIMVNRVQSEKEGKETFNRLKMVLKRFLDRDVILLGTLPDDKAIHQSVVKQVPFINNEKSNASKALYKITERYEKQSFNTLPPSNHFLFVSKLKQFLFER</sequence>
<evidence type="ECO:0000313" key="3">
    <source>
        <dbReference type="EMBL" id="MFE8699094.1"/>
    </source>
</evidence>
<name>A0ABW6K4L4_9BACI</name>
<dbReference type="InterPro" id="IPR033756">
    <property type="entry name" value="YlxH/NBP35"/>
</dbReference>
<comment type="caution">
    <text evidence="3">The sequence shown here is derived from an EMBL/GenBank/DDBJ whole genome shotgun (WGS) entry which is preliminary data.</text>
</comment>
<dbReference type="InterPro" id="IPR027417">
    <property type="entry name" value="P-loop_NTPase"/>
</dbReference>
<dbReference type="EMBL" id="JBIACK010000001">
    <property type="protein sequence ID" value="MFE8699094.1"/>
    <property type="molecule type" value="Genomic_DNA"/>
</dbReference>
<keyword evidence="2" id="KW-0067">ATP-binding</keyword>
<dbReference type="InterPro" id="IPR050625">
    <property type="entry name" value="ParA/MinD_ATPase"/>
</dbReference>
<keyword evidence="1" id="KW-0547">Nucleotide-binding</keyword>
<dbReference type="RefSeq" id="WP_389357007.1">
    <property type="nucleotide sequence ID" value="NZ_JBIACK010000001.1"/>
</dbReference>
<keyword evidence="4" id="KW-1185">Reference proteome</keyword>
<organism evidence="3 4">
    <name type="scientific">Cytobacillus spartinae</name>
    <dbReference type="NCBI Taxonomy" id="3299023"/>
    <lineage>
        <taxon>Bacteria</taxon>
        <taxon>Bacillati</taxon>
        <taxon>Bacillota</taxon>
        <taxon>Bacilli</taxon>
        <taxon>Bacillales</taxon>
        <taxon>Bacillaceae</taxon>
        <taxon>Cytobacillus</taxon>
    </lineage>
</organism>
<evidence type="ECO:0000256" key="2">
    <source>
        <dbReference type="ARBA" id="ARBA00022840"/>
    </source>
</evidence>
<dbReference type="PIRSF" id="PIRSF003092">
    <property type="entry name" value="MinD"/>
    <property type="match status" value="1"/>
</dbReference>
<evidence type="ECO:0000313" key="4">
    <source>
        <dbReference type="Proteomes" id="UP001601059"/>
    </source>
</evidence>